<proteinExistence type="predicted"/>
<organism evidence="2 3">
    <name type="scientific">Cetobacterium somerae ATCC BAA-474</name>
    <dbReference type="NCBI Taxonomy" id="1319815"/>
    <lineage>
        <taxon>Bacteria</taxon>
        <taxon>Fusobacteriati</taxon>
        <taxon>Fusobacteriota</taxon>
        <taxon>Fusobacteriia</taxon>
        <taxon>Fusobacteriales</taxon>
        <taxon>Fusobacteriaceae</taxon>
        <taxon>Cetobacterium</taxon>
    </lineage>
</organism>
<dbReference type="AlphaFoldDB" id="U7V873"/>
<accession>U7V873</accession>
<comment type="caution">
    <text evidence="2">The sequence shown here is derived from an EMBL/GenBank/DDBJ whole genome shotgun (WGS) entry which is preliminary data.</text>
</comment>
<keyword evidence="1" id="KW-0472">Membrane</keyword>
<evidence type="ECO:0000313" key="2">
    <source>
        <dbReference type="EMBL" id="ERT67681.1"/>
    </source>
</evidence>
<feature type="transmembrane region" description="Helical" evidence="1">
    <location>
        <begin position="201"/>
        <end position="223"/>
    </location>
</feature>
<evidence type="ECO:0000256" key="1">
    <source>
        <dbReference type="SAM" id="Phobius"/>
    </source>
</evidence>
<dbReference type="EMBL" id="AXZF01000111">
    <property type="protein sequence ID" value="ERT67681.1"/>
    <property type="molecule type" value="Genomic_DNA"/>
</dbReference>
<reference evidence="2 3" key="1">
    <citation type="submission" date="2013-08" db="EMBL/GenBank/DDBJ databases">
        <authorList>
            <person name="Weinstock G."/>
            <person name="Sodergren E."/>
            <person name="Wylie T."/>
            <person name="Fulton L."/>
            <person name="Fulton R."/>
            <person name="Fronick C."/>
            <person name="O'Laughlin M."/>
            <person name="Godfrey J."/>
            <person name="Miner T."/>
            <person name="Herter B."/>
            <person name="Appelbaum E."/>
            <person name="Cordes M."/>
            <person name="Lek S."/>
            <person name="Wollam A."/>
            <person name="Pepin K.H."/>
            <person name="Palsikar V.B."/>
            <person name="Mitreva M."/>
            <person name="Wilson R.K."/>
        </authorList>
    </citation>
    <scope>NUCLEOTIDE SEQUENCE [LARGE SCALE GENOMIC DNA]</scope>
    <source>
        <strain evidence="2 3">ATCC BAA-474</strain>
    </source>
</reference>
<feature type="transmembrane region" description="Helical" evidence="1">
    <location>
        <begin position="176"/>
        <end position="195"/>
    </location>
</feature>
<feature type="transmembrane region" description="Helical" evidence="1">
    <location>
        <begin position="89"/>
        <end position="110"/>
    </location>
</feature>
<feature type="transmembrane region" description="Helical" evidence="1">
    <location>
        <begin position="28"/>
        <end position="53"/>
    </location>
</feature>
<protein>
    <submittedName>
        <fullName evidence="2">Uncharacterized protein</fullName>
    </submittedName>
</protein>
<keyword evidence="1" id="KW-1133">Transmembrane helix</keyword>
<name>U7V873_9FUSO</name>
<evidence type="ECO:0000313" key="3">
    <source>
        <dbReference type="Proteomes" id="UP000017081"/>
    </source>
</evidence>
<feature type="transmembrane region" description="Helical" evidence="1">
    <location>
        <begin position="135"/>
        <end position="155"/>
    </location>
</feature>
<dbReference type="HOGENOM" id="CLU_1136456_0_0_0"/>
<dbReference type="STRING" id="1319815.HMPREF0202_02367"/>
<dbReference type="Proteomes" id="UP000017081">
    <property type="component" value="Unassembled WGS sequence"/>
</dbReference>
<sequence length="244" mass="27852">MCKEIKNGGETMYKELTTKIRKALREQWFYHIIVGMIFLVYVAIVVIGNGIFLDDVVKILGFLFLLTGIGNLIYSFSGIGEKGFHWGEIFFWGILESFSGFLLLSNKLLIAERNLIEEVSLAIEKVTATRVELQGYIVIFYIGTFLTFRGISHIVTKIYEPEGITHNKTLIVIKRVLILDGFVDFIFGIVVTLSMYLAQGIFYYILLIYILITSILTITFGLASKYSLKIEKLEEEKEIKEANN</sequence>
<gene>
    <name evidence="2" type="ORF">HMPREF0202_02367</name>
</gene>
<keyword evidence="1" id="KW-0812">Transmembrane</keyword>
<feature type="transmembrane region" description="Helical" evidence="1">
    <location>
        <begin position="59"/>
        <end position="77"/>
    </location>
</feature>
<keyword evidence="3" id="KW-1185">Reference proteome</keyword>